<feature type="compositionally biased region" description="Basic and acidic residues" evidence="1">
    <location>
        <begin position="328"/>
        <end position="346"/>
    </location>
</feature>
<dbReference type="Gene3D" id="1.10.30.10">
    <property type="entry name" value="High mobility group box domain"/>
    <property type="match status" value="1"/>
</dbReference>
<dbReference type="PANTHER" id="PTHR23099">
    <property type="entry name" value="TRANSCRIPTIONAL REGULATOR"/>
    <property type="match status" value="1"/>
</dbReference>
<feature type="compositionally biased region" description="Basic and acidic residues" evidence="1">
    <location>
        <begin position="542"/>
        <end position="578"/>
    </location>
</feature>
<feature type="compositionally biased region" description="Polar residues" evidence="1">
    <location>
        <begin position="214"/>
        <end position="228"/>
    </location>
</feature>
<dbReference type="SMART" id="SM00731">
    <property type="entry name" value="SprT"/>
    <property type="match status" value="1"/>
</dbReference>
<feature type="compositionally biased region" description="Pro residues" evidence="1">
    <location>
        <begin position="261"/>
        <end position="270"/>
    </location>
</feature>
<dbReference type="InterPro" id="IPR035240">
    <property type="entry name" value="SprT_Zn_ribbon"/>
</dbReference>
<evidence type="ECO:0000313" key="4">
    <source>
        <dbReference type="Proteomes" id="UP001239445"/>
    </source>
</evidence>
<organism evidence="3 4">
    <name type="scientific">Echria macrotheca</name>
    <dbReference type="NCBI Taxonomy" id="438768"/>
    <lineage>
        <taxon>Eukaryota</taxon>
        <taxon>Fungi</taxon>
        <taxon>Dikarya</taxon>
        <taxon>Ascomycota</taxon>
        <taxon>Pezizomycotina</taxon>
        <taxon>Sordariomycetes</taxon>
        <taxon>Sordariomycetidae</taxon>
        <taxon>Sordariales</taxon>
        <taxon>Schizotheciaceae</taxon>
        <taxon>Echria</taxon>
    </lineage>
</organism>
<gene>
    <name evidence="3" type="ORF">QBC47DRAFT_176350</name>
</gene>
<dbReference type="SUPFAM" id="SSF47095">
    <property type="entry name" value="HMG-box"/>
    <property type="match status" value="1"/>
</dbReference>
<dbReference type="InterPro" id="IPR006640">
    <property type="entry name" value="SprT-like_domain"/>
</dbReference>
<dbReference type="GO" id="GO:0005634">
    <property type="term" value="C:nucleus"/>
    <property type="evidence" value="ECO:0007669"/>
    <property type="project" value="TreeGrafter"/>
</dbReference>
<feature type="region of interest" description="Disordered" evidence="1">
    <location>
        <begin position="28"/>
        <end position="232"/>
    </location>
</feature>
<name>A0AAJ0FD45_9PEZI</name>
<sequence>MARSSRPIVLDSSDEEDLSFPDLATVLQRKEAPARNATSRTSATPAPPKIEKSAKPPASVRRRKLGPISDNTLLRGWAPDATRVGGDVQFCAEEKERKPRQPRVQLRSRTSKPTKTTPTPAQQDDQDEYVSAQEEVTITEDVSMVGDVSDSSEGSEFENSLDDFIVDDDDSVVEYFPSRPPPKPRLRHPPRTEALSGGNTTGKGRSQPKVPVGPNQTNGTASKGSNNLAEKDLTDTFSRLKIIDIDSLDESEPTKLLRPKLTPPGTPPKSKPGLVSPKKLPRIPATPHRPNSDMFWSQEFVDDWNDEHSPRKQLFPDPSKASPAKKQPATEKKQKLPSAREAKKAFEQSKHDLAAAFLQELDKSITDGKLSELAASTGGIKLIWTNKLNTTAGRANWKRETLRTPHTSSETSTVRYKHHASIELAEKVIDDEHRLLNVVAHEFCHLANFMVSGITTNPHGREFKAWAAKCSRAFGDRGIEVTTKHSYDIDFKYVWQCADCAMEYKRHSKSIHPDRHRCGTCKGELRQTKPVPRGQGGAASKDGGDGKKKEPSEYQKFMKEEMKRVREENPKSPQKDIMKMVASRWSQRQGGRATPTPSDSVEGIQNGVGELTVGRD</sequence>
<feature type="compositionally biased region" description="Polar residues" evidence="1">
    <location>
        <begin position="584"/>
        <end position="599"/>
    </location>
</feature>
<comment type="caution">
    <text evidence="3">The sequence shown here is derived from an EMBL/GenBank/DDBJ whole genome shotgun (WGS) entry which is preliminary data.</text>
</comment>
<dbReference type="PANTHER" id="PTHR23099:SF0">
    <property type="entry name" value="GERM CELL NUCLEAR ACIDIC PROTEIN"/>
    <property type="match status" value="1"/>
</dbReference>
<evidence type="ECO:0000259" key="2">
    <source>
        <dbReference type="SMART" id="SM00731"/>
    </source>
</evidence>
<keyword evidence="4" id="KW-1185">Reference proteome</keyword>
<feature type="region of interest" description="Disordered" evidence="1">
    <location>
        <begin position="244"/>
        <end position="293"/>
    </location>
</feature>
<feature type="region of interest" description="Disordered" evidence="1">
    <location>
        <begin position="511"/>
        <end position="616"/>
    </location>
</feature>
<dbReference type="Pfam" id="PF17283">
    <property type="entry name" value="Zn_ribbon_SprT"/>
    <property type="match status" value="1"/>
</dbReference>
<accession>A0AAJ0FD45</accession>
<evidence type="ECO:0000256" key="1">
    <source>
        <dbReference type="SAM" id="MobiDB-lite"/>
    </source>
</evidence>
<dbReference type="InterPro" id="IPR036910">
    <property type="entry name" value="HMG_box_dom_sf"/>
</dbReference>
<dbReference type="GO" id="GO:0006950">
    <property type="term" value="P:response to stress"/>
    <property type="evidence" value="ECO:0007669"/>
    <property type="project" value="UniProtKB-ARBA"/>
</dbReference>
<dbReference type="CDD" id="cd00084">
    <property type="entry name" value="HMG-box_SF"/>
    <property type="match status" value="1"/>
</dbReference>
<dbReference type="Proteomes" id="UP001239445">
    <property type="component" value="Unassembled WGS sequence"/>
</dbReference>
<reference evidence="3" key="1">
    <citation type="submission" date="2023-06" db="EMBL/GenBank/DDBJ databases">
        <title>Genome-scale phylogeny and comparative genomics of the fungal order Sordariales.</title>
        <authorList>
            <consortium name="Lawrence Berkeley National Laboratory"/>
            <person name="Hensen N."/>
            <person name="Bonometti L."/>
            <person name="Westerberg I."/>
            <person name="Brannstrom I.O."/>
            <person name="Guillou S."/>
            <person name="Cros-Aarteil S."/>
            <person name="Calhoun S."/>
            <person name="Haridas S."/>
            <person name="Kuo A."/>
            <person name="Mondo S."/>
            <person name="Pangilinan J."/>
            <person name="Riley R."/>
            <person name="Labutti K."/>
            <person name="Andreopoulos B."/>
            <person name="Lipzen A."/>
            <person name="Chen C."/>
            <person name="Yanf M."/>
            <person name="Daum C."/>
            <person name="Ng V."/>
            <person name="Clum A."/>
            <person name="Steindorff A."/>
            <person name="Ohm R."/>
            <person name="Martin F."/>
            <person name="Silar P."/>
            <person name="Natvig D."/>
            <person name="Lalanne C."/>
            <person name="Gautier V."/>
            <person name="Ament-Velasquez S.L."/>
            <person name="Kruys A."/>
            <person name="Hutchinson M.I."/>
            <person name="Powell A.J."/>
            <person name="Barry K."/>
            <person name="Miller A.N."/>
            <person name="Grigoriev I.V."/>
            <person name="Debuchy R."/>
            <person name="Gladieux P."/>
            <person name="Thoren M.H."/>
            <person name="Johannesson H."/>
        </authorList>
    </citation>
    <scope>NUCLEOTIDE SEQUENCE</scope>
    <source>
        <strain evidence="3">PSN4</strain>
    </source>
</reference>
<feature type="compositionally biased region" description="Low complexity" evidence="1">
    <location>
        <begin position="140"/>
        <end position="152"/>
    </location>
</feature>
<feature type="compositionally biased region" description="Acidic residues" evidence="1">
    <location>
        <begin position="153"/>
        <end position="172"/>
    </location>
</feature>
<evidence type="ECO:0000313" key="3">
    <source>
        <dbReference type="EMBL" id="KAK1757214.1"/>
    </source>
</evidence>
<protein>
    <submittedName>
        <fullName evidence="3">SprT-like family-domain-containing protein</fullName>
    </submittedName>
</protein>
<feature type="compositionally biased region" description="Low complexity" evidence="1">
    <location>
        <begin position="107"/>
        <end position="120"/>
    </location>
</feature>
<dbReference type="AlphaFoldDB" id="A0AAJ0FD45"/>
<dbReference type="EMBL" id="MU839831">
    <property type="protein sequence ID" value="KAK1757214.1"/>
    <property type="molecule type" value="Genomic_DNA"/>
</dbReference>
<dbReference type="Pfam" id="PF10263">
    <property type="entry name" value="SprT-like"/>
    <property type="match status" value="1"/>
</dbReference>
<feature type="region of interest" description="Disordered" evidence="1">
    <location>
        <begin position="307"/>
        <end position="346"/>
    </location>
</feature>
<feature type="domain" description="SprT-like" evidence="2">
    <location>
        <begin position="359"/>
        <end position="528"/>
    </location>
</feature>
<feature type="compositionally biased region" description="Basic and acidic residues" evidence="1">
    <location>
        <begin position="511"/>
        <end position="527"/>
    </location>
</feature>
<proteinExistence type="predicted"/>